<comment type="caution">
    <text evidence="2">The sequence shown here is derived from an EMBL/GenBank/DDBJ whole genome shotgun (WGS) entry which is preliminary data.</text>
</comment>
<evidence type="ECO:0000256" key="1">
    <source>
        <dbReference type="SAM" id="MobiDB-lite"/>
    </source>
</evidence>
<sequence length="183" mass="19960">MNAAVGDDQAAGLRQWAGKQKRRETTEPATADVASAAGEGKSIGTKQTLVVVGLPSASYENSQCVVEQLERYAAAGKQWVGDPQQWDIVVAEMARQPLQQLAAECQRWVLWVEPDINGFQRAYYGLKTLQQAGAPKRVLLMHPPIASSRGLITNVEGVAERFFGTQLIRVQVPHDMASTVNES</sequence>
<feature type="region of interest" description="Disordered" evidence="1">
    <location>
        <begin position="1"/>
        <end position="37"/>
    </location>
</feature>
<dbReference type="AlphaFoldDB" id="A0A432VW05"/>
<proteinExistence type="predicted"/>
<dbReference type="RefSeq" id="WP_126791985.1">
    <property type="nucleotide sequence ID" value="NZ_PIPI01000002.1"/>
</dbReference>
<evidence type="ECO:0000313" key="3">
    <source>
        <dbReference type="Proteomes" id="UP000288212"/>
    </source>
</evidence>
<dbReference type="OrthoDB" id="6236672at2"/>
<dbReference type="Proteomes" id="UP000288212">
    <property type="component" value="Unassembled WGS sequence"/>
</dbReference>
<accession>A0A432VW05</accession>
<reference evidence="2 3" key="1">
    <citation type="journal article" date="2011" name="Front. Microbiol.">
        <title>Genomic signatures of strain selection and enhancement in Bacillus atrophaeus var. globigii, a historical biowarfare simulant.</title>
        <authorList>
            <person name="Gibbons H.S."/>
            <person name="Broomall S.M."/>
            <person name="McNew L.A."/>
            <person name="Daligault H."/>
            <person name="Chapman C."/>
            <person name="Bruce D."/>
            <person name="Karavis M."/>
            <person name="Krepps M."/>
            <person name="McGregor P.A."/>
            <person name="Hong C."/>
            <person name="Park K.H."/>
            <person name="Akmal A."/>
            <person name="Feldman A."/>
            <person name="Lin J.S."/>
            <person name="Chang W.E."/>
            <person name="Higgs B.W."/>
            <person name="Demirev P."/>
            <person name="Lindquist J."/>
            <person name="Liem A."/>
            <person name="Fochler E."/>
            <person name="Read T.D."/>
            <person name="Tapia R."/>
            <person name="Johnson S."/>
            <person name="Bishop-Lilly K.A."/>
            <person name="Detter C."/>
            <person name="Han C."/>
            <person name="Sozhamannan S."/>
            <person name="Rosenzweig C.N."/>
            <person name="Skowronski E.W."/>
        </authorList>
    </citation>
    <scope>NUCLEOTIDE SEQUENCE [LARGE SCALE GENOMIC DNA]</scope>
    <source>
        <strain evidence="2 3">AK5</strain>
    </source>
</reference>
<gene>
    <name evidence="2" type="ORF">CWE06_05540</name>
</gene>
<name>A0A432VW05_9GAMM</name>
<dbReference type="EMBL" id="PIPI01000002">
    <property type="protein sequence ID" value="RUO20766.1"/>
    <property type="molecule type" value="Genomic_DNA"/>
</dbReference>
<evidence type="ECO:0000313" key="2">
    <source>
        <dbReference type="EMBL" id="RUO20766.1"/>
    </source>
</evidence>
<protein>
    <submittedName>
        <fullName evidence="2">Uncharacterized protein</fullName>
    </submittedName>
</protein>
<keyword evidence="3" id="KW-1185">Reference proteome</keyword>
<organism evidence="2 3">
    <name type="scientific">Aliidiomarina haloalkalitolerans</name>
    <dbReference type="NCBI Taxonomy" id="859059"/>
    <lineage>
        <taxon>Bacteria</taxon>
        <taxon>Pseudomonadati</taxon>
        <taxon>Pseudomonadota</taxon>
        <taxon>Gammaproteobacteria</taxon>
        <taxon>Alteromonadales</taxon>
        <taxon>Idiomarinaceae</taxon>
        <taxon>Aliidiomarina</taxon>
    </lineage>
</organism>